<proteinExistence type="predicted"/>
<reference evidence="1" key="2">
    <citation type="submission" date="2020-06" db="EMBL/GenBank/DDBJ databases">
        <title>Helianthus annuus Genome sequencing and assembly Release 2.</title>
        <authorList>
            <person name="Gouzy J."/>
            <person name="Langlade N."/>
            <person name="Munos S."/>
        </authorList>
    </citation>
    <scope>NUCLEOTIDE SEQUENCE</scope>
    <source>
        <tissue evidence="1">Leaves</tissue>
    </source>
</reference>
<dbReference type="AlphaFoldDB" id="A0A9K3J2T4"/>
<dbReference type="Proteomes" id="UP000215914">
    <property type="component" value="Unassembled WGS sequence"/>
</dbReference>
<evidence type="ECO:0000313" key="1">
    <source>
        <dbReference type="EMBL" id="KAF5807806.1"/>
    </source>
</evidence>
<sequence length="52" mass="5760">MGRILPGTGGMVGLGLRTCRLGCRGLPFGQWVPCTKYPAILMLDVQKKRIYH</sequence>
<evidence type="ECO:0000313" key="2">
    <source>
        <dbReference type="Proteomes" id="UP000215914"/>
    </source>
</evidence>
<gene>
    <name evidence="1" type="ORF">HanXRQr2_Chr05g0237751</name>
</gene>
<accession>A0A9K3J2T4</accession>
<dbReference type="EMBL" id="MNCJ02000320">
    <property type="protein sequence ID" value="KAF5807806.1"/>
    <property type="molecule type" value="Genomic_DNA"/>
</dbReference>
<reference evidence="1" key="1">
    <citation type="journal article" date="2017" name="Nature">
        <title>The sunflower genome provides insights into oil metabolism, flowering and Asterid evolution.</title>
        <authorList>
            <person name="Badouin H."/>
            <person name="Gouzy J."/>
            <person name="Grassa C.J."/>
            <person name="Murat F."/>
            <person name="Staton S.E."/>
            <person name="Cottret L."/>
            <person name="Lelandais-Briere C."/>
            <person name="Owens G.L."/>
            <person name="Carrere S."/>
            <person name="Mayjonade B."/>
            <person name="Legrand L."/>
            <person name="Gill N."/>
            <person name="Kane N.C."/>
            <person name="Bowers J.E."/>
            <person name="Hubner S."/>
            <person name="Bellec A."/>
            <person name="Berard A."/>
            <person name="Berges H."/>
            <person name="Blanchet N."/>
            <person name="Boniface M.C."/>
            <person name="Brunel D."/>
            <person name="Catrice O."/>
            <person name="Chaidir N."/>
            <person name="Claudel C."/>
            <person name="Donnadieu C."/>
            <person name="Faraut T."/>
            <person name="Fievet G."/>
            <person name="Helmstetter N."/>
            <person name="King M."/>
            <person name="Knapp S.J."/>
            <person name="Lai Z."/>
            <person name="Le Paslier M.C."/>
            <person name="Lippi Y."/>
            <person name="Lorenzon L."/>
            <person name="Mandel J.R."/>
            <person name="Marage G."/>
            <person name="Marchand G."/>
            <person name="Marquand E."/>
            <person name="Bret-Mestries E."/>
            <person name="Morien E."/>
            <person name="Nambeesan S."/>
            <person name="Nguyen T."/>
            <person name="Pegot-Espagnet P."/>
            <person name="Pouilly N."/>
            <person name="Raftis F."/>
            <person name="Sallet E."/>
            <person name="Schiex T."/>
            <person name="Thomas J."/>
            <person name="Vandecasteele C."/>
            <person name="Vares D."/>
            <person name="Vear F."/>
            <person name="Vautrin S."/>
            <person name="Crespi M."/>
            <person name="Mangin B."/>
            <person name="Burke J.M."/>
            <person name="Salse J."/>
            <person name="Munos S."/>
            <person name="Vincourt P."/>
            <person name="Rieseberg L.H."/>
            <person name="Langlade N.B."/>
        </authorList>
    </citation>
    <scope>NUCLEOTIDE SEQUENCE</scope>
    <source>
        <tissue evidence="1">Leaves</tissue>
    </source>
</reference>
<keyword evidence="2" id="KW-1185">Reference proteome</keyword>
<name>A0A9K3J2T4_HELAN</name>
<organism evidence="1 2">
    <name type="scientific">Helianthus annuus</name>
    <name type="common">Common sunflower</name>
    <dbReference type="NCBI Taxonomy" id="4232"/>
    <lineage>
        <taxon>Eukaryota</taxon>
        <taxon>Viridiplantae</taxon>
        <taxon>Streptophyta</taxon>
        <taxon>Embryophyta</taxon>
        <taxon>Tracheophyta</taxon>
        <taxon>Spermatophyta</taxon>
        <taxon>Magnoliopsida</taxon>
        <taxon>eudicotyledons</taxon>
        <taxon>Gunneridae</taxon>
        <taxon>Pentapetalae</taxon>
        <taxon>asterids</taxon>
        <taxon>campanulids</taxon>
        <taxon>Asterales</taxon>
        <taxon>Asteraceae</taxon>
        <taxon>Asteroideae</taxon>
        <taxon>Heliantheae alliance</taxon>
        <taxon>Heliantheae</taxon>
        <taxon>Helianthus</taxon>
    </lineage>
</organism>
<dbReference type="Gramene" id="mRNA:HanXRQr2_Chr05g0237751">
    <property type="protein sequence ID" value="mRNA:HanXRQr2_Chr05g0237751"/>
    <property type="gene ID" value="HanXRQr2_Chr05g0237751"/>
</dbReference>
<protein>
    <submittedName>
        <fullName evidence="1">Uncharacterized protein</fullName>
    </submittedName>
</protein>
<comment type="caution">
    <text evidence="1">The sequence shown here is derived from an EMBL/GenBank/DDBJ whole genome shotgun (WGS) entry which is preliminary data.</text>
</comment>